<evidence type="ECO:0000313" key="6">
    <source>
        <dbReference type="EMBL" id="KUJ07661.1"/>
    </source>
</evidence>
<evidence type="ECO:0000256" key="1">
    <source>
        <dbReference type="ARBA" id="ARBA00004141"/>
    </source>
</evidence>
<feature type="transmembrane region" description="Helical" evidence="5">
    <location>
        <begin position="17"/>
        <end position="35"/>
    </location>
</feature>
<feature type="transmembrane region" description="Helical" evidence="5">
    <location>
        <begin position="330"/>
        <end position="354"/>
    </location>
</feature>
<dbReference type="AlphaFoldDB" id="A0A132B5P2"/>
<evidence type="ECO:0000256" key="4">
    <source>
        <dbReference type="ARBA" id="ARBA00023136"/>
    </source>
</evidence>
<proteinExistence type="predicted"/>
<dbReference type="GeneID" id="28822279"/>
<protein>
    <submittedName>
        <fullName evidence="6">C4-dicarboxylate transporter/malic acid transport protein</fullName>
    </submittedName>
</protein>
<evidence type="ECO:0000256" key="2">
    <source>
        <dbReference type="ARBA" id="ARBA00022692"/>
    </source>
</evidence>
<dbReference type="CDD" id="cd09317">
    <property type="entry name" value="TDT_Mae1_like"/>
    <property type="match status" value="1"/>
</dbReference>
<comment type="subcellular location">
    <subcellularLocation>
        <location evidence="1">Membrane</location>
        <topology evidence="1">Multi-pass membrane protein</topology>
    </subcellularLocation>
</comment>
<dbReference type="Gene3D" id="1.50.10.150">
    <property type="entry name" value="Voltage-dependent anion channel"/>
    <property type="match status" value="1"/>
</dbReference>
<dbReference type="OrthoDB" id="2901184at2759"/>
<keyword evidence="7" id="KW-1185">Reference proteome</keyword>
<name>A0A132B5P2_MOLSC</name>
<feature type="transmembrane region" description="Helical" evidence="5">
    <location>
        <begin position="303"/>
        <end position="324"/>
    </location>
</feature>
<keyword evidence="2 5" id="KW-0812">Transmembrane</keyword>
<evidence type="ECO:0000256" key="3">
    <source>
        <dbReference type="ARBA" id="ARBA00022989"/>
    </source>
</evidence>
<gene>
    <name evidence="6" type="ORF">LY89DRAFT_660482</name>
</gene>
<feature type="transmembrane region" description="Helical" evidence="5">
    <location>
        <begin position="158"/>
        <end position="176"/>
    </location>
</feature>
<reference evidence="6 7" key="1">
    <citation type="submission" date="2015-10" db="EMBL/GenBank/DDBJ databases">
        <title>Full genome of DAOMC 229536 Phialocephala scopiformis, a fungal endophyte of spruce producing the potent anti-insectan compound rugulosin.</title>
        <authorList>
            <consortium name="DOE Joint Genome Institute"/>
            <person name="Walker A.K."/>
            <person name="Frasz S.L."/>
            <person name="Seifert K.A."/>
            <person name="Miller J.D."/>
            <person name="Mondo S.J."/>
            <person name="Labutti K."/>
            <person name="Lipzen A."/>
            <person name="Dockter R."/>
            <person name="Kennedy M."/>
            <person name="Grigoriev I.V."/>
            <person name="Spatafora J.W."/>
        </authorList>
    </citation>
    <scope>NUCLEOTIDE SEQUENCE [LARGE SCALE GENOMIC DNA]</scope>
    <source>
        <strain evidence="6 7">CBS 120377</strain>
    </source>
</reference>
<dbReference type="KEGG" id="psco:LY89DRAFT_660482"/>
<dbReference type="RefSeq" id="XP_018062016.1">
    <property type="nucleotide sequence ID" value="XM_018212553.1"/>
</dbReference>
<dbReference type="InterPro" id="IPR038665">
    <property type="entry name" value="Voltage-dep_anion_channel_sf"/>
</dbReference>
<dbReference type="Proteomes" id="UP000070700">
    <property type="component" value="Unassembled WGS sequence"/>
</dbReference>
<accession>A0A132B5P2</accession>
<feature type="transmembrane region" description="Helical" evidence="5">
    <location>
        <begin position="121"/>
        <end position="146"/>
    </location>
</feature>
<dbReference type="PANTHER" id="PTHR31162:SF3">
    <property type="entry name" value="TRANSPORTER_MALIC ACID TRANSPORT PROTEIN, PUTATIVE-RELATED"/>
    <property type="match status" value="1"/>
</dbReference>
<dbReference type="Pfam" id="PF03595">
    <property type="entry name" value="SLAC1"/>
    <property type="match status" value="1"/>
</dbReference>
<dbReference type="InterPro" id="IPR004695">
    <property type="entry name" value="SLAC1/Mae1/Ssu1/TehA"/>
</dbReference>
<dbReference type="InParanoid" id="A0A132B5P2"/>
<keyword evidence="4 5" id="KW-0472">Membrane</keyword>
<sequence length="364" mass="40816">MAEVKLYRQISRHSQKFTWSWYIMPLATLGVALILDNEPHRFHALTTIGKVVYLFAITQFVILTCFVTWRIFTETGWFRRSLSRPSEALSFATTWLSFGNILAGGHSYAQPREGSHLANAMIVFFWIYVAIAYLLSIVLNVLLYTGEDHLMLPNMTPAWMLPIFPVILSGTIASIISTNIEPVHALPILIGGLTFQGLGTLISLLVTAIYLHRLFRSGLPDPGVRPAMFLAVGPPASTAIAMIRLADNIPTSYSYFSTHPNSAYILQVLSVFIAIFFWAYAFWMFSLALLCCLMSFPRLPFHLSWYSFVFPNCGFTIATIDIGRALDSDAILWVATAMTLVNVVVWLFVMGAHLRTAWLGRTLS</sequence>
<organism evidence="6 7">
    <name type="scientific">Mollisia scopiformis</name>
    <name type="common">Conifer needle endophyte fungus</name>
    <name type="synonym">Phialocephala scopiformis</name>
    <dbReference type="NCBI Taxonomy" id="149040"/>
    <lineage>
        <taxon>Eukaryota</taxon>
        <taxon>Fungi</taxon>
        <taxon>Dikarya</taxon>
        <taxon>Ascomycota</taxon>
        <taxon>Pezizomycotina</taxon>
        <taxon>Leotiomycetes</taxon>
        <taxon>Helotiales</taxon>
        <taxon>Mollisiaceae</taxon>
        <taxon>Mollisia</taxon>
    </lineage>
</organism>
<evidence type="ECO:0000313" key="7">
    <source>
        <dbReference type="Proteomes" id="UP000070700"/>
    </source>
</evidence>
<feature type="transmembrane region" description="Helical" evidence="5">
    <location>
        <begin position="188"/>
        <end position="211"/>
    </location>
</feature>
<dbReference type="EMBL" id="KQ947439">
    <property type="protein sequence ID" value="KUJ07661.1"/>
    <property type="molecule type" value="Genomic_DNA"/>
</dbReference>
<feature type="transmembrane region" description="Helical" evidence="5">
    <location>
        <begin position="263"/>
        <end position="296"/>
    </location>
</feature>
<evidence type="ECO:0000256" key="5">
    <source>
        <dbReference type="SAM" id="Phobius"/>
    </source>
</evidence>
<dbReference type="GO" id="GO:0016020">
    <property type="term" value="C:membrane"/>
    <property type="evidence" value="ECO:0007669"/>
    <property type="project" value="UniProtKB-SubCell"/>
</dbReference>
<dbReference type="PANTHER" id="PTHR31162">
    <property type="entry name" value="MALIC ACID TRANSPORT PROTEIN-RELATED"/>
    <property type="match status" value="1"/>
</dbReference>
<feature type="transmembrane region" description="Helical" evidence="5">
    <location>
        <begin position="47"/>
        <end position="69"/>
    </location>
</feature>
<keyword evidence="3 5" id="KW-1133">Transmembrane helix</keyword>
<dbReference type="GO" id="GO:0015140">
    <property type="term" value="F:malate transmembrane transporter activity"/>
    <property type="evidence" value="ECO:0007669"/>
    <property type="project" value="InterPro"/>
</dbReference>
<feature type="transmembrane region" description="Helical" evidence="5">
    <location>
        <begin position="223"/>
        <end position="243"/>
    </location>
</feature>
<dbReference type="InterPro" id="IPR030185">
    <property type="entry name" value="Mae1"/>
</dbReference>